<reference evidence="2 3" key="1">
    <citation type="submission" date="2017-09" db="EMBL/GenBank/DDBJ databases">
        <title>Large-scale bioinformatics analysis of Bacillus genomes uncovers conserved roles of natural products in bacterial physiology.</title>
        <authorList>
            <consortium name="Agbiome Team Llc"/>
            <person name="Bleich R.M."/>
            <person name="Grubbs K.J."/>
            <person name="Santa Maria K.C."/>
            <person name="Allen S.E."/>
            <person name="Farag S."/>
            <person name="Shank E.A."/>
            <person name="Bowers A."/>
        </authorList>
    </citation>
    <scope>NUCLEOTIDE SEQUENCE [LARGE SCALE GENOMIC DNA]</scope>
    <source>
        <strain evidence="2 3">AFS010764</strain>
    </source>
</reference>
<gene>
    <name evidence="2" type="ORF">CN611_07345</name>
</gene>
<dbReference type="RefSeq" id="WP_098102069.1">
    <property type="nucleotide sequence ID" value="NZ_NUDL01000020.1"/>
</dbReference>
<name>A0A2A8BSQ8_9BACI</name>
<evidence type="ECO:0000313" key="3">
    <source>
        <dbReference type="Proteomes" id="UP000220621"/>
    </source>
</evidence>
<organism evidence="2 3">
    <name type="scientific">Bacillus wiedmannii</name>
    <dbReference type="NCBI Taxonomy" id="1890302"/>
    <lineage>
        <taxon>Bacteria</taxon>
        <taxon>Bacillati</taxon>
        <taxon>Bacillota</taxon>
        <taxon>Bacilli</taxon>
        <taxon>Bacillales</taxon>
        <taxon>Bacillaceae</taxon>
        <taxon>Bacillus</taxon>
        <taxon>Bacillus cereus group</taxon>
    </lineage>
</organism>
<proteinExistence type="predicted"/>
<dbReference type="AlphaFoldDB" id="A0A2A8BSQ8"/>
<protein>
    <submittedName>
        <fullName evidence="2">Transcriptional regulator</fullName>
    </submittedName>
</protein>
<dbReference type="EMBL" id="NUDL01000020">
    <property type="protein sequence ID" value="PEM57619.1"/>
    <property type="molecule type" value="Genomic_DNA"/>
</dbReference>
<accession>A0A2A8BSQ8</accession>
<dbReference type="Pfam" id="PF09669">
    <property type="entry name" value="Phage_pRha"/>
    <property type="match status" value="1"/>
</dbReference>
<dbReference type="InterPro" id="IPR018878">
    <property type="entry name" value="ORF6C_dom"/>
</dbReference>
<dbReference type="Proteomes" id="UP000220621">
    <property type="component" value="Unassembled WGS sequence"/>
</dbReference>
<comment type="caution">
    <text evidence="2">The sequence shown here is derived from an EMBL/GenBank/DDBJ whole genome shotgun (WGS) entry which is preliminary data.</text>
</comment>
<evidence type="ECO:0000259" key="1">
    <source>
        <dbReference type="Pfam" id="PF10552"/>
    </source>
</evidence>
<sequence>MKELVFVNNNNEVVTDSLMVAEVFGKRHDNVMRDITNIIEEMHAVNDKEGVLNFEETPYQNEQNHQWYPKFNLTKDGFVHLIMGFTGKEARKFKTEYIKEFNRMEERIKNQQKPQSALDQLQQLLLEGSVELKERVEVIEEKLESRMTIDYQQQRMIQNLVEGRVRYLWNNGTPMGRFTKRQLFMKAYRRLKDRYGTSSYKDILVKDFEDATTYIQGWKGE</sequence>
<feature type="domain" description="ORF6C" evidence="1">
    <location>
        <begin position="124"/>
        <end position="219"/>
    </location>
</feature>
<dbReference type="Pfam" id="PF10552">
    <property type="entry name" value="ORF6C"/>
    <property type="match status" value="1"/>
</dbReference>
<dbReference type="InterPro" id="IPR014054">
    <property type="entry name" value="Phage_regulatory_Rha"/>
</dbReference>
<evidence type="ECO:0000313" key="2">
    <source>
        <dbReference type="EMBL" id="PEM57619.1"/>
    </source>
</evidence>
<dbReference type="NCBIfam" id="TIGR02681">
    <property type="entry name" value="phage_pRha"/>
    <property type="match status" value="1"/>
</dbReference>